<evidence type="ECO:0000313" key="10">
    <source>
        <dbReference type="EMBL" id="GKX28815.1"/>
    </source>
</evidence>
<feature type="domain" description="ABC transmembrane type-1" evidence="9">
    <location>
        <begin position="20"/>
        <end position="300"/>
    </location>
</feature>
<feature type="transmembrane region" description="Helical" evidence="7">
    <location>
        <begin position="274"/>
        <end position="296"/>
    </location>
</feature>
<dbReference type="InterPro" id="IPR036640">
    <property type="entry name" value="ABC1_TM_sf"/>
</dbReference>
<dbReference type="InterPro" id="IPR003439">
    <property type="entry name" value="ABC_transporter-like_ATP-bd"/>
</dbReference>
<dbReference type="SUPFAM" id="SSF90123">
    <property type="entry name" value="ABC transporter transmembrane region"/>
    <property type="match status" value="1"/>
</dbReference>
<reference evidence="10" key="1">
    <citation type="submission" date="2022-06" db="EMBL/GenBank/DDBJ databases">
        <title>Vallitalea longa sp. nov., an anaerobic bacterium isolated from marine sediment.</title>
        <authorList>
            <person name="Hirano S."/>
            <person name="Terahara T."/>
            <person name="Mori K."/>
            <person name="Hamada M."/>
            <person name="Matsumoto R."/>
            <person name="Kobayashi T."/>
        </authorList>
    </citation>
    <scope>NUCLEOTIDE SEQUENCE</scope>
    <source>
        <strain evidence="10">SH18-1</strain>
    </source>
</reference>
<dbReference type="Gene3D" id="1.20.1560.10">
    <property type="entry name" value="ABC transporter type 1, transmembrane domain"/>
    <property type="match status" value="1"/>
</dbReference>
<dbReference type="EMBL" id="BRLB01000002">
    <property type="protein sequence ID" value="GKX28815.1"/>
    <property type="molecule type" value="Genomic_DNA"/>
</dbReference>
<dbReference type="PANTHER" id="PTHR43394">
    <property type="entry name" value="ATP-DEPENDENT PERMEASE MDL1, MITOCHONDRIAL"/>
    <property type="match status" value="1"/>
</dbReference>
<evidence type="ECO:0000313" key="11">
    <source>
        <dbReference type="Proteomes" id="UP001144256"/>
    </source>
</evidence>
<keyword evidence="3" id="KW-0547">Nucleotide-binding</keyword>
<comment type="caution">
    <text evidence="10">The sequence shown here is derived from an EMBL/GenBank/DDBJ whole genome shotgun (WGS) entry which is preliminary data.</text>
</comment>
<dbReference type="PROSITE" id="PS50929">
    <property type="entry name" value="ABC_TM1F"/>
    <property type="match status" value="1"/>
</dbReference>
<proteinExistence type="predicted"/>
<sequence>MLKTISWLLKDNKKKLYLPIFLTIIDAIGSMALYFILYLTVVELLNDTLTESKIIIYTVICAASVVYRIIIYRKGYLLCFTRGFDVAHDVRVNLGEHICDLNLGYFNKNSIGHLMNTLTNDIASFEGVLSHALPFCIKTITLVVLIIIGTFFINWQLALSQCLVILISFPILHWSNRLVKKYGKEKRSLGSRMISVVIEYIKGFKVFKSHNLTDTHFERLIDTLEDTRKLSIKTEYKMAIPNCMYVIIVSFLTPLIILLGSYMVSGNELTAESFVAFMIMSLALSALLISFEHYYIMLNDLKLATSNLKTTFNYKPLSFTDSDFTLDNYKVSFRNVDFSYESGKEVLHNINFDAKEKSITALVGPSGAGKSTIANLIARFWDPTKGSIEIGDRDIKDLNPDQLLRYISAVFQENILLNDTILNNIKIGRPDATYNEIIEAAKLANCHSFITKLPDSYDTMVAQGGASLSGGEKQRIAIARAIIKNAPILLLDESTASLDPDNEAKINNALDRLMNDKTVFVIAHRLNTIRNAHQIILLNDGKVEEIGNHKYLMKQKGHYYRMVKEQEAASEWIVKGDAIYE</sequence>
<keyword evidence="4" id="KW-0067">ATP-binding</keyword>
<dbReference type="InterPro" id="IPR011527">
    <property type="entry name" value="ABC1_TM_dom"/>
</dbReference>
<evidence type="ECO:0000259" key="8">
    <source>
        <dbReference type="PROSITE" id="PS50893"/>
    </source>
</evidence>
<accession>A0A9W6DDW7</accession>
<feature type="transmembrane region" description="Helical" evidence="7">
    <location>
        <begin position="132"/>
        <end position="152"/>
    </location>
</feature>
<dbReference type="PANTHER" id="PTHR43394:SF1">
    <property type="entry name" value="ATP-BINDING CASSETTE SUB-FAMILY B MEMBER 10, MITOCHONDRIAL"/>
    <property type="match status" value="1"/>
</dbReference>
<dbReference type="InterPro" id="IPR027417">
    <property type="entry name" value="P-loop_NTPase"/>
</dbReference>
<dbReference type="Pfam" id="PF00005">
    <property type="entry name" value="ABC_tran"/>
    <property type="match status" value="1"/>
</dbReference>
<dbReference type="SMART" id="SM00382">
    <property type="entry name" value="AAA"/>
    <property type="match status" value="1"/>
</dbReference>
<protein>
    <submittedName>
        <fullName evidence="10">ABC transporter</fullName>
    </submittedName>
</protein>
<dbReference type="PROSITE" id="PS00211">
    <property type="entry name" value="ABC_TRANSPORTER_1"/>
    <property type="match status" value="1"/>
</dbReference>
<evidence type="ECO:0000256" key="1">
    <source>
        <dbReference type="ARBA" id="ARBA00004651"/>
    </source>
</evidence>
<dbReference type="AlphaFoldDB" id="A0A9W6DDW7"/>
<organism evidence="10 11">
    <name type="scientific">Vallitalea longa</name>
    <dbReference type="NCBI Taxonomy" id="2936439"/>
    <lineage>
        <taxon>Bacteria</taxon>
        <taxon>Bacillati</taxon>
        <taxon>Bacillota</taxon>
        <taxon>Clostridia</taxon>
        <taxon>Lachnospirales</taxon>
        <taxon>Vallitaleaceae</taxon>
        <taxon>Vallitalea</taxon>
    </lineage>
</organism>
<keyword evidence="2 7" id="KW-0812">Transmembrane</keyword>
<dbReference type="Proteomes" id="UP001144256">
    <property type="component" value="Unassembled WGS sequence"/>
</dbReference>
<evidence type="ECO:0000256" key="3">
    <source>
        <dbReference type="ARBA" id="ARBA00022741"/>
    </source>
</evidence>
<feature type="transmembrane region" description="Helical" evidence="7">
    <location>
        <begin position="20"/>
        <end position="42"/>
    </location>
</feature>
<feature type="transmembrane region" description="Helical" evidence="7">
    <location>
        <begin position="158"/>
        <end position="179"/>
    </location>
</feature>
<keyword evidence="6 7" id="KW-0472">Membrane</keyword>
<evidence type="ECO:0000256" key="4">
    <source>
        <dbReference type="ARBA" id="ARBA00022840"/>
    </source>
</evidence>
<dbReference type="GO" id="GO:0005886">
    <property type="term" value="C:plasma membrane"/>
    <property type="evidence" value="ECO:0007669"/>
    <property type="project" value="UniProtKB-SubCell"/>
</dbReference>
<gene>
    <name evidence="10" type="ORF">SH1V18_12950</name>
</gene>
<comment type="subcellular location">
    <subcellularLocation>
        <location evidence="1">Cell membrane</location>
        <topology evidence="1">Multi-pass membrane protein</topology>
    </subcellularLocation>
</comment>
<dbReference type="FunFam" id="3.40.50.300:FF:001443">
    <property type="entry name" value="ABC transporter, ATP-binding protein"/>
    <property type="match status" value="1"/>
</dbReference>
<dbReference type="Gene3D" id="3.40.50.300">
    <property type="entry name" value="P-loop containing nucleotide triphosphate hydrolases"/>
    <property type="match status" value="1"/>
</dbReference>
<evidence type="ECO:0000256" key="6">
    <source>
        <dbReference type="ARBA" id="ARBA00023136"/>
    </source>
</evidence>
<keyword evidence="5 7" id="KW-1133">Transmembrane helix</keyword>
<dbReference type="InterPro" id="IPR017871">
    <property type="entry name" value="ABC_transporter-like_CS"/>
</dbReference>
<feature type="transmembrane region" description="Helical" evidence="7">
    <location>
        <begin position="243"/>
        <end position="262"/>
    </location>
</feature>
<name>A0A9W6DDW7_9FIRM</name>
<dbReference type="GO" id="GO:0005524">
    <property type="term" value="F:ATP binding"/>
    <property type="evidence" value="ECO:0007669"/>
    <property type="project" value="UniProtKB-KW"/>
</dbReference>
<dbReference type="RefSeq" id="WP_281813611.1">
    <property type="nucleotide sequence ID" value="NZ_BRLB01000002.1"/>
</dbReference>
<feature type="transmembrane region" description="Helical" evidence="7">
    <location>
        <begin position="54"/>
        <end position="72"/>
    </location>
</feature>
<keyword evidence="11" id="KW-1185">Reference proteome</keyword>
<dbReference type="CDD" id="cd07346">
    <property type="entry name" value="ABC_6TM_exporters"/>
    <property type="match status" value="1"/>
</dbReference>
<dbReference type="Pfam" id="PF00664">
    <property type="entry name" value="ABC_membrane"/>
    <property type="match status" value="1"/>
</dbReference>
<evidence type="ECO:0000256" key="7">
    <source>
        <dbReference type="SAM" id="Phobius"/>
    </source>
</evidence>
<evidence type="ECO:0000256" key="5">
    <source>
        <dbReference type="ARBA" id="ARBA00022989"/>
    </source>
</evidence>
<evidence type="ECO:0000256" key="2">
    <source>
        <dbReference type="ARBA" id="ARBA00022692"/>
    </source>
</evidence>
<dbReference type="InterPro" id="IPR039421">
    <property type="entry name" value="Type_1_exporter"/>
</dbReference>
<evidence type="ECO:0000259" key="9">
    <source>
        <dbReference type="PROSITE" id="PS50929"/>
    </source>
</evidence>
<dbReference type="GO" id="GO:0016887">
    <property type="term" value="F:ATP hydrolysis activity"/>
    <property type="evidence" value="ECO:0007669"/>
    <property type="project" value="InterPro"/>
</dbReference>
<feature type="domain" description="ABC transporter" evidence="8">
    <location>
        <begin position="331"/>
        <end position="565"/>
    </location>
</feature>
<dbReference type="GO" id="GO:0015421">
    <property type="term" value="F:ABC-type oligopeptide transporter activity"/>
    <property type="evidence" value="ECO:0007669"/>
    <property type="project" value="TreeGrafter"/>
</dbReference>
<dbReference type="InterPro" id="IPR003593">
    <property type="entry name" value="AAA+_ATPase"/>
</dbReference>
<dbReference type="SUPFAM" id="SSF52540">
    <property type="entry name" value="P-loop containing nucleoside triphosphate hydrolases"/>
    <property type="match status" value="1"/>
</dbReference>
<dbReference type="PROSITE" id="PS50893">
    <property type="entry name" value="ABC_TRANSPORTER_2"/>
    <property type="match status" value="1"/>
</dbReference>